<gene>
    <name evidence="17" type="ORF">ACFPN9_07030</name>
</gene>
<keyword evidence="11" id="KW-0720">Serine protease</keyword>
<evidence type="ECO:0000256" key="9">
    <source>
        <dbReference type="ARBA" id="ARBA00022764"/>
    </source>
</evidence>
<dbReference type="InterPro" id="IPR001478">
    <property type="entry name" value="PDZ"/>
</dbReference>
<dbReference type="EMBL" id="JBHSLU010000010">
    <property type="protein sequence ID" value="MFC5505011.1"/>
    <property type="molecule type" value="Genomic_DNA"/>
</dbReference>
<dbReference type="InterPro" id="IPR009003">
    <property type="entry name" value="Peptidase_S1_PA"/>
</dbReference>
<dbReference type="CDD" id="cd10839">
    <property type="entry name" value="cpPDZ1_DegP-like"/>
    <property type="match status" value="1"/>
</dbReference>
<dbReference type="Proteomes" id="UP001596060">
    <property type="component" value="Unassembled WGS sequence"/>
</dbReference>
<comment type="similarity">
    <text evidence="3">Belongs to the peptidase S1C family.</text>
</comment>
<keyword evidence="18" id="KW-1185">Reference proteome</keyword>
<dbReference type="PROSITE" id="PS50106">
    <property type="entry name" value="PDZ"/>
    <property type="match status" value="2"/>
</dbReference>
<keyword evidence="10" id="KW-0378">Hydrolase</keyword>
<name>A0ABW0NX07_9HYPH</name>
<dbReference type="Gene3D" id="2.40.10.120">
    <property type="match status" value="1"/>
</dbReference>
<keyword evidence="9" id="KW-0574">Periplasm</keyword>
<evidence type="ECO:0000313" key="18">
    <source>
        <dbReference type="Proteomes" id="UP001596060"/>
    </source>
</evidence>
<dbReference type="PANTHER" id="PTHR22939:SF130">
    <property type="entry name" value="PERIPLASMIC SERINE ENDOPROTEASE DEGP-LIKE-RELATED"/>
    <property type="match status" value="1"/>
</dbReference>
<feature type="domain" description="PDZ" evidence="16">
    <location>
        <begin position="285"/>
        <end position="376"/>
    </location>
</feature>
<evidence type="ECO:0000256" key="15">
    <source>
        <dbReference type="SAM" id="SignalP"/>
    </source>
</evidence>
<evidence type="ECO:0000256" key="3">
    <source>
        <dbReference type="ARBA" id="ARBA00010541"/>
    </source>
</evidence>
<keyword evidence="7 15" id="KW-0732">Signal</keyword>
<feature type="domain" description="PDZ" evidence="16">
    <location>
        <begin position="382"/>
        <end position="496"/>
    </location>
</feature>
<accession>A0ABW0NX07</accession>
<dbReference type="SUPFAM" id="SSF50494">
    <property type="entry name" value="Trypsin-like serine proteases"/>
    <property type="match status" value="1"/>
</dbReference>
<evidence type="ECO:0000256" key="14">
    <source>
        <dbReference type="SAM" id="MobiDB-lite"/>
    </source>
</evidence>
<evidence type="ECO:0000259" key="16">
    <source>
        <dbReference type="PROSITE" id="PS50106"/>
    </source>
</evidence>
<feature type="region of interest" description="Disordered" evidence="14">
    <location>
        <begin position="102"/>
        <end position="121"/>
    </location>
</feature>
<comment type="caution">
    <text evidence="17">The sequence shown here is derived from an EMBL/GenBank/DDBJ whole genome shotgun (WGS) entry which is preliminary data.</text>
</comment>
<dbReference type="SUPFAM" id="SSF50156">
    <property type="entry name" value="PDZ domain-like"/>
    <property type="match status" value="2"/>
</dbReference>
<evidence type="ECO:0000256" key="10">
    <source>
        <dbReference type="ARBA" id="ARBA00022801"/>
    </source>
</evidence>
<evidence type="ECO:0000256" key="6">
    <source>
        <dbReference type="ARBA" id="ARBA00022670"/>
    </source>
</evidence>
<evidence type="ECO:0000256" key="4">
    <source>
        <dbReference type="ARBA" id="ARBA00013035"/>
    </source>
</evidence>
<keyword evidence="12" id="KW-0346">Stress response</keyword>
<keyword evidence="6" id="KW-0645">Protease</keyword>
<dbReference type="NCBIfam" id="TIGR02037">
    <property type="entry name" value="degP_htrA_DO"/>
    <property type="match status" value="1"/>
</dbReference>
<dbReference type="Pfam" id="PF13365">
    <property type="entry name" value="Trypsin_2"/>
    <property type="match status" value="1"/>
</dbReference>
<comment type="catalytic activity">
    <reaction evidence="1">
        <text>Acts on substrates that are at least partially unfolded. The cleavage site P1 residue is normally between a pair of hydrophobic residues, such as Val-|-Val.</text>
        <dbReference type="EC" id="3.4.21.107"/>
    </reaction>
</comment>
<evidence type="ECO:0000256" key="12">
    <source>
        <dbReference type="ARBA" id="ARBA00023016"/>
    </source>
</evidence>
<organism evidence="17 18">
    <name type="scientific">Bosea massiliensis</name>
    <dbReference type="NCBI Taxonomy" id="151419"/>
    <lineage>
        <taxon>Bacteria</taxon>
        <taxon>Pseudomonadati</taxon>
        <taxon>Pseudomonadota</taxon>
        <taxon>Alphaproteobacteria</taxon>
        <taxon>Hyphomicrobiales</taxon>
        <taxon>Boseaceae</taxon>
        <taxon>Bosea</taxon>
    </lineage>
</organism>
<evidence type="ECO:0000256" key="7">
    <source>
        <dbReference type="ARBA" id="ARBA00022729"/>
    </source>
</evidence>
<dbReference type="PANTHER" id="PTHR22939">
    <property type="entry name" value="SERINE PROTEASE FAMILY S1C HTRA-RELATED"/>
    <property type="match status" value="1"/>
</dbReference>
<dbReference type="Gene3D" id="2.30.42.10">
    <property type="match status" value="2"/>
</dbReference>
<evidence type="ECO:0000256" key="8">
    <source>
        <dbReference type="ARBA" id="ARBA00022737"/>
    </source>
</evidence>
<evidence type="ECO:0000256" key="1">
    <source>
        <dbReference type="ARBA" id="ARBA00001772"/>
    </source>
</evidence>
<dbReference type="Pfam" id="PF00595">
    <property type="entry name" value="PDZ"/>
    <property type="match status" value="1"/>
</dbReference>
<evidence type="ECO:0000313" key="17">
    <source>
        <dbReference type="EMBL" id="MFC5505011.1"/>
    </source>
</evidence>
<dbReference type="SMART" id="SM00228">
    <property type="entry name" value="PDZ"/>
    <property type="match status" value="2"/>
</dbReference>
<feature type="chain" id="PRO_5045849938" description="Probable periplasmic serine endoprotease DegP-like" evidence="15">
    <location>
        <begin position="36"/>
        <end position="508"/>
    </location>
</feature>
<dbReference type="Pfam" id="PF13180">
    <property type="entry name" value="PDZ_2"/>
    <property type="match status" value="1"/>
</dbReference>
<protein>
    <recommendedName>
        <fullName evidence="5">Probable periplasmic serine endoprotease DegP-like</fullName>
        <ecNumber evidence="4">3.4.21.107</ecNumber>
    </recommendedName>
    <alternativeName>
        <fullName evidence="13">Protease Do</fullName>
    </alternativeName>
</protein>
<evidence type="ECO:0000256" key="2">
    <source>
        <dbReference type="ARBA" id="ARBA00004418"/>
    </source>
</evidence>
<feature type="signal peptide" evidence="15">
    <location>
        <begin position="1"/>
        <end position="35"/>
    </location>
</feature>
<dbReference type="EC" id="3.4.21.107" evidence="4"/>
<evidence type="ECO:0000256" key="5">
    <source>
        <dbReference type="ARBA" id="ARBA00013958"/>
    </source>
</evidence>
<dbReference type="PRINTS" id="PR00834">
    <property type="entry name" value="PROTEASES2C"/>
</dbReference>
<proteinExistence type="inferred from homology"/>
<dbReference type="InterPro" id="IPR001940">
    <property type="entry name" value="Peptidase_S1C"/>
</dbReference>
<evidence type="ECO:0000256" key="11">
    <source>
        <dbReference type="ARBA" id="ARBA00022825"/>
    </source>
</evidence>
<dbReference type="RefSeq" id="WP_377816065.1">
    <property type="nucleotide sequence ID" value="NZ_JBHSLU010000010.1"/>
</dbReference>
<comment type="subcellular location">
    <subcellularLocation>
        <location evidence="2">Periplasm</location>
    </subcellularLocation>
</comment>
<dbReference type="InterPro" id="IPR011782">
    <property type="entry name" value="Pept_S1C_Do"/>
</dbReference>
<keyword evidence="8" id="KW-0677">Repeat</keyword>
<evidence type="ECO:0000256" key="13">
    <source>
        <dbReference type="ARBA" id="ARBA00032850"/>
    </source>
</evidence>
<reference evidence="18" key="1">
    <citation type="journal article" date="2019" name="Int. J. Syst. Evol. Microbiol.">
        <title>The Global Catalogue of Microorganisms (GCM) 10K type strain sequencing project: providing services to taxonomists for standard genome sequencing and annotation.</title>
        <authorList>
            <consortium name="The Broad Institute Genomics Platform"/>
            <consortium name="The Broad Institute Genome Sequencing Center for Infectious Disease"/>
            <person name="Wu L."/>
            <person name="Ma J."/>
        </authorList>
    </citation>
    <scope>NUCLEOTIDE SEQUENCE [LARGE SCALE GENOMIC DNA]</scope>
    <source>
        <strain evidence="18">CCUG 43117</strain>
    </source>
</reference>
<sequence length="508" mass="52831">MHPVSATGASAPRSRRLALAAGAACLSLLASPVLAPAQTAASPVLQGQVSLADLAERVMPAVVNIAAVTTSDTRGRTLPQLPQLGPDTPFGDLFEEFFNRRGQGQQGQGQAPQQRRSQSAGSGFVIDSSGIVVTNNHVIGDANEITVIFNSGLRLKAEVVGKDAKVDLAVLRVKHDKPLPAVKFGDSDKMRIGDPVMAIGNPFGLGGSVSSGIVSARNRDIQQGPYDTYIQTDAAINKGNSGGPLFNMAGEVIGINTAILSPTGGSVGIGFAVPSSLATSIVDQLKEFGETRRGWLGVRIQSVDDATAEALGLGAARGALVAGVDDKGPGKPAGLEVGDVITKFDGKEVKDSRDLPRIVAATPVGKDVPVTIMRKGKEEVKTVKLGRLEDGEKVQPASARTPAEPAKPAVTAALGLELSPQTEELRKRYSIKDGVKGVIVTKVDPNSNAADKRVQVGELIVEIGQEPVNSPADVTKRLDALKKEGKKSALLLVSNAQGEVRFVAVAMN</sequence>
<dbReference type="InterPro" id="IPR036034">
    <property type="entry name" value="PDZ_sf"/>
</dbReference>